<name>A0A914DPF7_9BILA</name>
<evidence type="ECO:0000313" key="2">
    <source>
        <dbReference type="WBParaSite" id="ACRNAN_scaffold3474.g15994.t1"/>
    </source>
</evidence>
<proteinExistence type="predicted"/>
<organism evidence="1 2">
    <name type="scientific">Acrobeloides nanus</name>
    <dbReference type="NCBI Taxonomy" id="290746"/>
    <lineage>
        <taxon>Eukaryota</taxon>
        <taxon>Metazoa</taxon>
        <taxon>Ecdysozoa</taxon>
        <taxon>Nematoda</taxon>
        <taxon>Chromadorea</taxon>
        <taxon>Rhabditida</taxon>
        <taxon>Tylenchina</taxon>
        <taxon>Cephalobomorpha</taxon>
        <taxon>Cephaloboidea</taxon>
        <taxon>Cephalobidae</taxon>
        <taxon>Acrobeloides</taxon>
    </lineage>
</organism>
<accession>A0A914DPF7</accession>
<dbReference type="Proteomes" id="UP000887540">
    <property type="component" value="Unplaced"/>
</dbReference>
<evidence type="ECO:0000313" key="1">
    <source>
        <dbReference type="Proteomes" id="UP000887540"/>
    </source>
</evidence>
<dbReference type="AlphaFoldDB" id="A0A914DPF7"/>
<keyword evidence="1" id="KW-1185">Reference proteome</keyword>
<reference evidence="2" key="1">
    <citation type="submission" date="2022-11" db="UniProtKB">
        <authorList>
            <consortium name="WormBaseParasite"/>
        </authorList>
    </citation>
    <scope>IDENTIFICATION</scope>
</reference>
<dbReference type="WBParaSite" id="ACRNAN_scaffold3474.g15994.t1">
    <property type="protein sequence ID" value="ACRNAN_scaffold3474.g15994.t1"/>
    <property type="gene ID" value="ACRNAN_scaffold3474.g15994"/>
</dbReference>
<protein>
    <submittedName>
        <fullName evidence="2">Uncharacterized protein</fullName>
    </submittedName>
</protein>
<sequence length="198" mass="22913">MSNHGWMTKLGAPTSRRYVTALKEVRRNLPVIEFEEVKFMLLHPSHKTSDFIVSIYGEKIERVDQFRYLGIDLDPKLCYGNHVARITMKCKQALGALCRTVRKWTPKHVFTKLYQSTIEPILTYAMEAWYPSQVVLQKESRVSNNSLHTVVKVCNNLDAETVRIQSPMQFKHSIREAADYESIYEKNMLKESGKGNIS</sequence>